<dbReference type="InterPro" id="IPR013762">
    <property type="entry name" value="Integrase-like_cat_sf"/>
</dbReference>
<dbReference type="Proteomes" id="UP001187346">
    <property type="component" value="Unassembled WGS sequence"/>
</dbReference>
<protein>
    <submittedName>
        <fullName evidence="3">Site-specific integrase</fullName>
    </submittedName>
</protein>
<evidence type="ECO:0000313" key="4">
    <source>
        <dbReference type="Proteomes" id="UP001187346"/>
    </source>
</evidence>
<dbReference type="Gene3D" id="1.10.443.10">
    <property type="entry name" value="Intergrase catalytic core"/>
    <property type="match status" value="1"/>
</dbReference>
<dbReference type="CDD" id="cd00397">
    <property type="entry name" value="DNA_BRE_C"/>
    <property type="match status" value="1"/>
</dbReference>
<proteinExistence type="predicted"/>
<reference evidence="3 4" key="1">
    <citation type="submission" date="2023-10" db="EMBL/GenBank/DDBJ databases">
        <title>Characterization of rhizosphere-enriched actinobacteria from wheat plants lab-grown on chernevaya soil.</title>
        <authorList>
            <person name="Tikhonova E.N."/>
            <person name="Konopkin A."/>
            <person name="Kravchenko I.K."/>
        </authorList>
    </citation>
    <scope>NUCLEOTIDE SEQUENCE [LARGE SCALE GENOMIC DNA]</scope>
    <source>
        <strain evidence="3 4">RR29</strain>
    </source>
</reference>
<evidence type="ECO:0000256" key="1">
    <source>
        <dbReference type="ARBA" id="ARBA00023172"/>
    </source>
</evidence>
<evidence type="ECO:0000259" key="2">
    <source>
        <dbReference type="PROSITE" id="PS51898"/>
    </source>
</evidence>
<dbReference type="PROSITE" id="PS51898">
    <property type="entry name" value="TYR_RECOMBINASE"/>
    <property type="match status" value="1"/>
</dbReference>
<keyword evidence="1" id="KW-0233">DNA recombination</keyword>
<gene>
    <name evidence="3" type="ORF">R5A26_30005</name>
</gene>
<comment type="caution">
    <text evidence="3">The sequence shown here is derived from an EMBL/GenBank/DDBJ whole genome shotgun (WGS) entry which is preliminary data.</text>
</comment>
<evidence type="ECO:0000313" key="3">
    <source>
        <dbReference type="EMBL" id="MDV7220184.1"/>
    </source>
</evidence>
<organism evidence="3 4">
    <name type="scientific">Streptomyces prunicolor</name>
    <dbReference type="NCBI Taxonomy" id="67348"/>
    <lineage>
        <taxon>Bacteria</taxon>
        <taxon>Bacillati</taxon>
        <taxon>Actinomycetota</taxon>
        <taxon>Actinomycetes</taxon>
        <taxon>Kitasatosporales</taxon>
        <taxon>Streptomycetaceae</taxon>
        <taxon>Streptomyces</taxon>
    </lineage>
</organism>
<dbReference type="RefSeq" id="WP_317773848.1">
    <property type="nucleotide sequence ID" value="NZ_JAWMAJ010000120.1"/>
</dbReference>
<keyword evidence="4" id="KW-1185">Reference proteome</keyword>
<dbReference type="EMBL" id="JAWMAJ010000120">
    <property type="protein sequence ID" value="MDV7220184.1"/>
    <property type="molecule type" value="Genomic_DNA"/>
</dbReference>
<dbReference type="InterPro" id="IPR011010">
    <property type="entry name" value="DNA_brk_join_enz"/>
</dbReference>
<feature type="domain" description="Tyr recombinase" evidence="2">
    <location>
        <begin position="232"/>
        <end position="443"/>
    </location>
</feature>
<dbReference type="SUPFAM" id="SSF56349">
    <property type="entry name" value="DNA breaking-rejoining enzymes"/>
    <property type="match status" value="1"/>
</dbReference>
<accession>A0ABU4FHY8</accession>
<sequence>MVLSYKVRFWEIRERADRAKAFEVRWTVNGREKSESFLTKGLAESRKAKLITAARDGEPFDPKTGLPTSELRALRQRTTWYEVAREHMDARWERTPGNTRRTPAEALATITVAFVDKGAVYHDSRVLRRAVYSWAFSKKAWVNEPREEWRAALEWLEHRSLPVAELDDPVVLRRGLDALCRKLDGTVSAAKTTKRKRAAVNEVFADAVERGYFTHNPLIGLRWTAPAVDDEVDPDCVPNPVQVRRLLDAVRQLPGCGPHLYAFFGCMYYAGMRPAEVINLRKSQCRLPRTGWGLLNLKGGIVTAGKEWSDDGAVHETHSLKRRSAKTTRPVPIPPVLVRMLIEHIARFGVAPDGRIFQNAAGNYIDAAAYGITWGRAREATLTMDEHVLNLAKRPYDLRHAGISFWLASGVGPAECARRAGQSIQVLFRYCAKFLAGTRDRANQLIEDSMNRWEEFPASDEAGLFVSWPGNTPDQLVSGGMAVGQSGSKEAFRLAV</sequence>
<dbReference type="InterPro" id="IPR002104">
    <property type="entry name" value="Integrase_catalytic"/>
</dbReference>
<name>A0ABU4FHY8_9ACTN</name>